<evidence type="ECO:0000313" key="4">
    <source>
        <dbReference type="Proteomes" id="UP000323632"/>
    </source>
</evidence>
<evidence type="ECO:0000256" key="1">
    <source>
        <dbReference type="ARBA" id="ARBA00022729"/>
    </source>
</evidence>
<evidence type="ECO:0000259" key="2">
    <source>
        <dbReference type="Pfam" id="PF13100"/>
    </source>
</evidence>
<dbReference type="EMBL" id="VWSH01000002">
    <property type="protein sequence ID" value="KAA5535113.1"/>
    <property type="molecule type" value="Genomic_DNA"/>
</dbReference>
<dbReference type="InterPro" id="IPR052037">
    <property type="entry name" value="LPS_export_LptA"/>
</dbReference>
<name>A0A5M6CJB8_9BACT</name>
<dbReference type="PANTHER" id="PTHR36504:SF1">
    <property type="entry name" value="LIPOPOLYSACCHARIDE EXPORT SYSTEM PROTEIN LPTA"/>
    <property type="match status" value="1"/>
</dbReference>
<dbReference type="Gene3D" id="2.60.450.10">
    <property type="entry name" value="Lipopolysaccharide (LPS) transport protein A like domain"/>
    <property type="match status" value="2"/>
</dbReference>
<keyword evidence="4" id="KW-1185">Reference proteome</keyword>
<dbReference type="InterPro" id="IPR005653">
    <property type="entry name" value="OstA-like_N"/>
</dbReference>
<sequence length="680" mass="76227">MLLSCFIVNAQKKSDTVTVRKSNQILILDNDYGEYIKNDTSSVNKLIGNVKLLHGSDTLYCDSAYFYTQRNGVEAFGDVLIRQLDGTEASADYMRYNGKTKIVYMRSDGLNDVQLFDGKLNTLWSKEIDYNMQTKVGKYHKRGFLQTETTVVESNTGEYNMKSKDARFKGNVIVTDPEYRAVSEDLGYNTDTKVARFFAPSVVTNDKSILQTSNGVYDTKNRISHFVDRSSILNEGQYIEGDTLDYNRNSGYGYARGNVIAIDTGMKSILYCGAADYNEIRKTLLAFDKPLMRKTDGKDSMFIKADTFFSAPDPSKGKVLSAQDSLQQTANDIISSIGADSALNAADSSLHLLDTVLSKPDIKDTMSLIPDDAFGLGDASLMDSIPSVDSVLPKTDSSSTVSKLKEQMDQMVYNKANSENKKLSSEASDTMQLSSSAIRLRNFDSASQTYRNTPQEPDTSGPRYFVGYHHVLIYNDSLQGKCDSIRYSQVDSFLRMYQNPVLWPKNGELLGDVIYMKTDSNKLKQVIVPKNAIMINRSGPEKANMFDQIQGNSINGYLSNNSLDSMIAEPDASSIYFVKDEDSAYVGSSEAKSETIKVFFKKEEIDKIYYIKNVEQKTTPMKDVAPASLRLSRYKWREEERPKTLEAFLNGTTLPHSPSLLEMYEELPLQNNEEADSTKQ</sequence>
<reference evidence="3 4" key="1">
    <citation type="submission" date="2019-09" db="EMBL/GenBank/DDBJ databases">
        <title>Genome sequence and assembly of Taibaiella sp.</title>
        <authorList>
            <person name="Chhetri G."/>
        </authorList>
    </citation>
    <scope>NUCLEOTIDE SEQUENCE [LARGE SCALE GENOMIC DNA]</scope>
    <source>
        <strain evidence="3 4">KVB11</strain>
    </source>
</reference>
<dbReference type="GO" id="GO:0009279">
    <property type="term" value="C:cell outer membrane"/>
    <property type="evidence" value="ECO:0007669"/>
    <property type="project" value="TreeGrafter"/>
</dbReference>
<proteinExistence type="predicted"/>
<dbReference type="PANTHER" id="PTHR36504">
    <property type="entry name" value="LIPOPOLYSACCHARIDE EXPORT SYSTEM PROTEIN LPTA"/>
    <property type="match status" value="1"/>
</dbReference>
<dbReference type="GO" id="GO:0030288">
    <property type="term" value="C:outer membrane-bounded periplasmic space"/>
    <property type="evidence" value="ECO:0007669"/>
    <property type="project" value="TreeGrafter"/>
</dbReference>
<dbReference type="AlphaFoldDB" id="A0A5M6CJB8"/>
<evidence type="ECO:0000313" key="3">
    <source>
        <dbReference type="EMBL" id="KAA5535113.1"/>
    </source>
</evidence>
<protein>
    <recommendedName>
        <fullName evidence="2">Organic solvent tolerance-like N-terminal domain-containing protein</fullName>
    </recommendedName>
</protein>
<dbReference type="GO" id="GO:0015920">
    <property type="term" value="P:lipopolysaccharide transport"/>
    <property type="evidence" value="ECO:0007669"/>
    <property type="project" value="TreeGrafter"/>
</dbReference>
<comment type="caution">
    <text evidence="3">The sequence shown here is derived from an EMBL/GenBank/DDBJ whole genome shotgun (WGS) entry which is preliminary data.</text>
</comment>
<dbReference type="Proteomes" id="UP000323632">
    <property type="component" value="Unassembled WGS sequence"/>
</dbReference>
<keyword evidence="1" id="KW-0732">Signal</keyword>
<dbReference type="Pfam" id="PF13100">
    <property type="entry name" value="OstA_2"/>
    <property type="match status" value="1"/>
</dbReference>
<dbReference type="GO" id="GO:0017089">
    <property type="term" value="F:glycolipid transfer activity"/>
    <property type="evidence" value="ECO:0007669"/>
    <property type="project" value="TreeGrafter"/>
</dbReference>
<gene>
    <name evidence="3" type="ORF">F0919_11015</name>
</gene>
<organism evidence="3 4">
    <name type="scientific">Taibaiella lutea</name>
    <dbReference type="NCBI Taxonomy" id="2608001"/>
    <lineage>
        <taxon>Bacteria</taxon>
        <taxon>Pseudomonadati</taxon>
        <taxon>Bacteroidota</taxon>
        <taxon>Chitinophagia</taxon>
        <taxon>Chitinophagales</taxon>
        <taxon>Chitinophagaceae</taxon>
        <taxon>Taibaiella</taxon>
    </lineage>
</organism>
<feature type="domain" description="Organic solvent tolerance-like N-terminal" evidence="2">
    <location>
        <begin position="24"/>
        <end position="183"/>
    </location>
</feature>
<accession>A0A5M6CJB8</accession>